<evidence type="ECO:0000256" key="3">
    <source>
        <dbReference type="ARBA" id="ARBA00023163"/>
    </source>
</evidence>
<dbReference type="PROSITE" id="PS51077">
    <property type="entry name" value="HTH_ICLR"/>
    <property type="match status" value="1"/>
</dbReference>
<feature type="domain" description="HTH iclR-type" evidence="4">
    <location>
        <begin position="49"/>
        <end position="111"/>
    </location>
</feature>
<evidence type="ECO:0000256" key="1">
    <source>
        <dbReference type="ARBA" id="ARBA00023015"/>
    </source>
</evidence>
<reference evidence="6 7" key="1">
    <citation type="submission" date="2019-12" db="EMBL/GenBank/DDBJ databases">
        <title>Paraburkholderia acidiphila 7Q-K02 sp. nov and Paraburkholderia acidisoli DHF22 sp. nov., two strains isolated from forest soil.</title>
        <authorList>
            <person name="Gao Z."/>
            <person name="Qiu L."/>
        </authorList>
    </citation>
    <scope>NUCLEOTIDE SEQUENCE [LARGE SCALE GENOMIC DNA]</scope>
    <source>
        <strain evidence="6 7">7Q-K02</strain>
    </source>
</reference>
<dbReference type="InterPro" id="IPR036388">
    <property type="entry name" value="WH-like_DNA-bd_sf"/>
</dbReference>
<dbReference type="GO" id="GO:0045892">
    <property type="term" value="P:negative regulation of DNA-templated transcription"/>
    <property type="evidence" value="ECO:0007669"/>
    <property type="project" value="TreeGrafter"/>
</dbReference>
<dbReference type="InterPro" id="IPR014757">
    <property type="entry name" value="Tscrpt_reg_IclR_C"/>
</dbReference>
<evidence type="ECO:0000259" key="5">
    <source>
        <dbReference type="PROSITE" id="PS51078"/>
    </source>
</evidence>
<dbReference type="InterPro" id="IPR029016">
    <property type="entry name" value="GAF-like_dom_sf"/>
</dbReference>
<dbReference type="AlphaFoldDB" id="A0A7Z2G976"/>
<keyword evidence="7" id="KW-1185">Reference proteome</keyword>
<evidence type="ECO:0000259" key="4">
    <source>
        <dbReference type="PROSITE" id="PS51077"/>
    </source>
</evidence>
<evidence type="ECO:0000313" key="7">
    <source>
        <dbReference type="Proteomes" id="UP000434209"/>
    </source>
</evidence>
<dbReference type="PANTHER" id="PTHR30136:SF8">
    <property type="entry name" value="TRANSCRIPTIONAL REGULATORY PROTEIN"/>
    <property type="match status" value="1"/>
</dbReference>
<feature type="domain" description="IclR-ED" evidence="5">
    <location>
        <begin position="112"/>
        <end position="297"/>
    </location>
</feature>
<dbReference type="Pfam" id="PF09339">
    <property type="entry name" value="HTH_IclR"/>
    <property type="match status" value="1"/>
</dbReference>
<keyword evidence="3" id="KW-0804">Transcription</keyword>
<evidence type="ECO:0000256" key="2">
    <source>
        <dbReference type="ARBA" id="ARBA00023125"/>
    </source>
</evidence>
<dbReference type="SMART" id="SM00346">
    <property type="entry name" value="HTH_ICLR"/>
    <property type="match status" value="1"/>
</dbReference>
<dbReference type="SUPFAM" id="SSF55781">
    <property type="entry name" value="GAF domain-like"/>
    <property type="match status" value="1"/>
</dbReference>
<dbReference type="PANTHER" id="PTHR30136">
    <property type="entry name" value="HELIX-TURN-HELIX TRANSCRIPTIONAL REGULATOR, ICLR FAMILY"/>
    <property type="match status" value="1"/>
</dbReference>
<keyword evidence="1" id="KW-0805">Transcription regulation</keyword>
<organism evidence="6 7">
    <name type="scientific">Paraburkholderia acidiphila</name>
    <dbReference type="NCBI Taxonomy" id="2571747"/>
    <lineage>
        <taxon>Bacteria</taxon>
        <taxon>Pseudomonadati</taxon>
        <taxon>Pseudomonadota</taxon>
        <taxon>Betaproteobacteria</taxon>
        <taxon>Burkholderiales</taxon>
        <taxon>Burkholderiaceae</taxon>
        <taxon>Paraburkholderia</taxon>
    </lineage>
</organism>
<gene>
    <name evidence="6" type="ORF">FAZ97_21710</name>
</gene>
<dbReference type="Gene3D" id="1.10.10.10">
    <property type="entry name" value="Winged helix-like DNA-binding domain superfamily/Winged helix DNA-binding domain"/>
    <property type="match status" value="1"/>
</dbReference>
<dbReference type="EMBL" id="CP046910">
    <property type="protein sequence ID" value="QGZ57523.1"/>
    <property type="molecule type" value="Genomic_DNA"/>
</dbReference>
<dbReference type="SUPFAM" id="SSF46785">
    <property type="entry name" value="Winged helix' DNA-binding domain"/>
    <property type="match status" value="1"/>
</dbReference>
<dbReference type="InterPro" id="IPR005471">
    <property type="entry name" value="Tscrpt_reg_IclR_N"/>
</dbReference>
<dbReference type="KEGG" id="pacp:FAZ97_21710"/>
<dbReference type="InterPro" id="IPR036390">
    <property type="entry name" value="WH_DNA-bd_sf"/>
</dbReference>
<sequence length="297" mass="31941">MNAIIYVEYYRRQPQRVSTRLTCGETRAACVQQLQYGSDMTNVSTRRGIQSVEIAFRILSALQTSVRALPLKEIAALSELTPSATSNYMISLVRTGLVSADEKPGCYKLGPASLALGMSAINQLDGFDIVRREVIALRDATLNGAAVTAWTDDGPVSLFKQEGETRSILELRTGLIPLVTTAAGKLFIACLQASRTDDLIAREMSGEKNWTAAAMREEASAELRNNGFSMVHRGNLGYVSVAAPIWDRDGNLQFAISLIGTPATLDTDIKGAAIKALLESAVRATTALGGKVSRQIG</sequence>
<proteinExistence type="predicted"/>
<keyword evidence="2" id="KW-0238">DNA-binding</keyword>
<dbReference type="GO" id="GO:0003700">
    <property type="term" value="F:DNA-binding transcription factor activity"/>
    <property type="evidence" value="ECO:0007669"/>
    <property type="project" value="TreeGrafter"/>
</dbReference>
<dbReference type="Proteomes" id="UP000434209">
    <property type="component" value="Chromosome 2"/>
</dbReference>
<protein>
    <submittedName>
        <fullName evidence="6">Helix-turn-helix domain-containing protein</fullName>
    </submittedName>
</protein>
<dbReference type="Gene3D" id="3.30.450.40">
    <property type="match status" value="1"/>
</dbReference>
<name>A0A7Z2G976_9BURK</name>
<evidence type="ECO:0000313" key="6">
    <source>
        <dbReference type="EMBL" id="QGZ57523.1"/>
    </source>
</evidence>
<dbReference type="GO" id="GO:0003677">
    <property type="term" value="F:DNA binding"/>
    <property type="evidence" value="ECO:0007669"/>
    <property type="project" value="UniProtKB-KW"/>
</dbReference>
<accession>A0A7Z2G976</accession>
<dbReference type="Pfam" id="PF01614">
    <property type="entry name" value="IclR_C"/>
    <property type="match status" value="1"/>
</dbReference>
<dbReference type="InterPro" id="IPR050707">
    <property type="entry name" value="HTH_MetabolicPath_Reg"/>
</dbReference>
<dbReference type="PROSITE" id="PS51078">
    <property type="entry name" value="ICLR_ED"/>
    <property type="match status" value="1"/>
</dbReference>